<name>M5CD80_THACB</name>
<accession>M5CD80</accession>
<feature type="compositionally biased region" description="Basic and acidic residues" evidence="1">
    <location>
        <begin position="123"/>
        <end position="143"/>
    </location>
</feature>
<organism evidence="2 3">
    <name type="scientific">Thanatephorus cucumeris (strain AG1-IB / isolate 7/3/14)</name>
    <name type="common">Lettuce bottom rot fungus</name>
    <name type="synonym">Rhizoctonia solani</name>
    <dbReference type="NCBI Taxonomy" id="1108050"/>
    <lineage>
        <taxon>Eukaryota</taxon>
        <taxon>Fungi</taxon>
        <taxon>Dikarya</taxon>
        <taxon>Basidiomycota</taxon>
        <taxon>Agaricomycotina</taxon>
        <taxon>Agaricomycetes</taxon>
        <taxon>Cantharellales</taxon>
        <taxon>Ceratobasidiaceae</taxon>
        <taxon>Rhizoctonia</taxon>
        <taxon>Rhizoctonia solani AG-1</taxon>
    </lineage>
</organism>
<reference evidence="2 3" key="1">
    <citation type="journal article" date="2013" name="J. Biotechnol.">
        <title>Establishment and interpretation of the genome sequence of the phytopathogenic fungus Rhizoctonia solani AG1-IB isolate 7/3/14.</title>
        <authorList>
            <person name="Wibberg D.W."/>
            <person name="Jelonek L.J."/>
            <person name="Rupp O.R."/>
            <person name="Hennig M.H."/>
            <person name="Eikmeyer F.E."/>
            <person name="Goesmann A.G."/>
            <person name="Hartmann A.H."/>
            <person name="Borriss R.B."/>
            <person name="Grosch R.G."/>
            <person name="Puehler A.P."/>
            <person name="Schlueter A.S."/>
        </authorList>
    </citation>
    <scope>NUCLEOTIDE SEQUENCE [LARGE SCALE GENOMIC DNA]</scope>
    <source>
        <strain evidence="3">AG1-IB / isolate 7/3/14</strain>
    </source>
</reference>
<evidence type="ECO:0000313" key="2">
    <source>
        <dbReference type="EMBL" id="CCO37918.1"/>
    </source>
</evidence>
<protein>
    <submittedName>
        <fullName evidence="2">Uncharacterized protein</fullName>
    </submittedName>
</protein>
<feature type="compositionally biased region" description="Basic and acidic residues" evidence="1">
    <location>
        <begin position="1"/>
        <end position="13"/>
    </location>
</feature>
<comment type="caution">
    <text evidence="2">The sequence shown here is derived from an EMBL/GenBank/DDBJ whole genome shotgun (WGS) entry which is preliminary data.</text>
</comment>
<sequence length="473" mass="52184">MLDRVMRSGRKYDPGQAPVAPKRRARKPKATEEPKVNDNNGEQTENTERRLITFGSIPADDPNEEDLVIRGTGKRKGVAWAETGGVKVSPAVYRALTNRAPPIKPSVRRITNDVDAHTKVEARAEADACGKADAPVSEREDSPRGTQRATHTALGADTAPDAAQPALRAEPALDAAQSMPGTTEMPETPEREGSGLGLEFDQSGATLFVTARTSRLRDVDSESEEVNSHNPQYIVTDESPSTNRASKRANASNGSNENRRVSWFDEMRKADVAPEVGNDLPELDIEWYRDHWSRSDYLSVPESEPVSEHVDPREDDGIRVSAIICEVNDDYVLDDEEYEAAVLKLQALERARQFAESQAPSQTSGAGPSGVRRSPRVTVEEIEDEDSPFHIVISSDEDQSLPPSARTKGKGEEPARKTRPRRSLGVVIDEVEPVKPEPDESERRAEDIWKLGMVRKATKEGKVATSEQRRTIR</sequence>
<dbReference type="HOGENOM" id="CLU_045872_0_0_1"/>
<feature type="compositionally biased region" description="Polar residues" evidence="1">
    <location>
        <begin position="228"/>
        <end position="256"/>
    </location>
</feature>
<feature type="region of interest" description="Disordered" evidence="1">
    <location>
        <begin position="123"/>
        <end position="202"/>
    </location>
</feature>
<dbReference type="Proteomes" id="UP000012065">
    <property type="component" value="Unassembled WGS sequence"/>
</dbReference>
<feature type="region of interest" description="Disordered" evidence="1">
    <location>
        <begin position="216"/>
        <end position="260"/>
    </location>
</feature>
<dbReference type="AlphaFoldDB" id="M5CD80"/>
<feature type="region of interest" description="Disordered" evidence="1">
    <location>
        <begin position="355"/>
        <end position="444"/>
    </location>
</feature>
<feature type="compositionally biased region" description="Basic and acidic residues" evidence="1">
    <location>
        <begin position="432"/>
        <end position="444"/>
    </location>
</feature>
<evidence type="ECO:0000313" key="3">
    <source>
        <dbReference type="Proteomes" id="UP000012065"/>
    </source>
</evidence>
<gene>
    <name evidence="2" type="ORF">BN14_12078</name>
</gene>
<feature type="region of interest" description="Disordered" evidence="1">
    <location>
        <begin position="1"/>
        <end position="65"/>
    </location>
</feature>
<feature type="compositionally biased region" description="Polar residues" evidence="1">
    <location>
        <begin position="355"/>
        <end position="366"/>
    </location>
</feature>
<evidence type="ECO:0000256" key="1">
    <source>
        <dbReference type="SAM" id="MobiDB-lite"/>
    </source>
</evidence>
<proteinExistence type="predicted"/>
<dbReference type="EMBL" id="CAOJ01017844">
    <property type="protein sequence ID" value="CCO37918.1"/>
    <property type="molecule type" value="Genomic_DNA"/>
</dbReference>